<dbReference type="GO" id="GO:0033768">
    <property type="term" value="C:SUMO-targeted ubiquitin ligase complex"/>
    <property type="evidence" value="ECO:0007669"/>
    <property type="project" value="TreeGrafter"/>
</dbReference>
<keyword evidence="3" id="KW-0862">Zinc</keyword>
<dbReference type="SUPFAM" id="SSF57850">
    <property type="entry name" value="RING/U-box"/>
    <property type="match status" value="1"/>
</dbReference>
<dbReference type="GO" id="GO:0008270">
    <property type="term" value="F:zinc ion binding"/>
    <property type="evidence" value="ECO:0007669"/>
    <property type="project" value="UniProtKB-KW"/>
</dbReference>
<comment type="caution">
    <text evidence="6">The sequence shown here is derived from an EMBL/GenBank/DDBJ whole genome shotgun (WGS) entry which is preliminary data.</text>
</comment>
<sequence>MEVSRRAADGIEPSQIIDLTREEKHLCDENGDIYVCPICYEPPVRKVITNCGHLFCQECLNTALQTNLRCPLCKTEVTSMQRIYT</sequence>
<dbReference type="GO" id="GO:0140082">
    <property type="term" value="F:SUMO-ubiquitin ligase activity"/>
    <property type="evidence" value="ECO:0007669"/>
    <property type="project" value="TreeGrafter"/>
</dbReference>
<dbReference type="PROSITE" id="PS00518">
    <property type="entry name" value="ZF_RING_1"/>
    <property type="match status" value="1"/>
</dbReference>
<dbReference type="EMBL" id="JAMKOV010000118">
    <property type="protein sequence ID" value="KAI8033596.1"/>
    <property type="molecule type" value="Genomic_DNA"/>
</dbReference>
<gene>
    <name evidence="6" type="ORF">M5D96_013646</name>
</gene>
<dbReference type="AlphaFoldDB" id="A0A9P9YAZ2"/>
<evidence type="ECO:0000313" key="7">
    <source>
        <dbReference type="Proteomes" id="UP001059596"/>
    </source>
</evidence>
<dbReference type="InterPro" id="IPR013083">
    <property type="entry name" value="Znf_RING/FYVE/PHD"/>
</dbReference>
<dbReference type="Gene3D" id="3.30.40.10">
    <property type="entry name" value="Zinc/RING finger domain, C3HC4 (zinc finger)"/>
    <property type="match status" value="1"/>
</dbReference>
<dbReference type="InterPro" id="IPR049627">
    <property type="entry name" value="SLX8"/>
</dbReference>
<evidence type="ECO:0000313" key="6">
    <source>
        <dbReference type="EMBL" id="KAI8033596.1"/>
    </source>
</evidence>
<dbReference type="Pfam" id="PF13920">
    <property type="entry name" value="zf-C3HC4_3"/>
    <property type="match status" value="1"/>
</dbReference>
<accession>A0A9P9YAZ2</accession>
<organism evidence="6 7">
    <name type="scientific">Drosophila gunungcola</name>
    <name type="common">fruit fly</name>
    <dbReference type="NCBI Taxonomy" id="103775"/>
    <lineage>
        <taxon>Eukaryota</taxon>
        <taxon>Metazoa</taxon>
        <taxon>Ecdysozoa</taxon>
        <taxon>Arthropoda</taxon>
        <taxon>Hexapoda</taxon>
        <taxon>Insecta</taxon>
        <taxon>Pterygota</taxon>
        <taxon>Neoptera</taxon>
        <taxon>Endopterygota</taxon>
        <taxon>Diptera</taxon>
        <taxon>Brachycera</taxon>
        <taxon>Muscomorpha</taxon>
        <taxon>Ephydroidea</taxon>
        <taxon>Drosophilidae</taxon>
        <taxon>Drosophila</taxon>
        <taxon>Sophophora</taxon>
    </lineage>
</organism>
<evidence type="ECO:0000256" key="1">
    <source>
        <dbReference type="ARBA" id="ARBA00022723"/>
    </source>
</evidence>
<keyword evidence="2 4" id="KW-0863">Zinc-finger</keyword>
<protein>
    <recommendedName>
        <fullName evidence="5">RING-type domain-containing protein</fullName>
    </recommendedName>
</protein>
<dbReference type="SMART" id="SM00184">
    <property type="entry name" value="RING"/>
    <property type="match status" value="1"/>
</dbReference>
<dbReference type="PROSITE" id="PS50089">
    <property type="entry name" value="ZF_RING_2"/>
    <property type="match status" value="1"/>
</dbReference>
<evidence type="ECO:0000256" key="2">
    <source>
        <dbReference type="ARBA" id="ARBA00022771"/>
    </source>
</evidence>
<dbReference type="GO" id="GO:0006511">
    <property type="term" value="P:ubiquitin-dependent protein catabolic process"/>
    <property type="evidence" value="ECO:0007669"/>
    <property type="project" value="TreeGrafter"/>
</dbReference>
<dbReference type="InterPro" id="IPR017907">
    <property type="entry name" value="Znf_RING_CS"/>
</dbReference>
<reference evidence="6" key="1">
    <citation type="journal article" date="2023" name="Genome Biol. Evol.">
        <title>Long-read-based Genome Assembly of Drosophila gunungcola Reveals Fewer Chemosensory Genes in Flower-breeding Species.</title>
        <authorList>
            <person name="Negi A."/>
            <person name="Liao B.Y."/>
            <person name="Yeh S.D."/>
        </authorList>
    </citation>
    <scope>NUCLEOTIDE SEQUENCE</scope>
    <source>
        <strain evidence="6">Sukarami</strain>
    </source>
</reference>
<dbReference type="PANTHER" id="PTHR47094:SF1">
    <property type="entry name" value="RING-TYPE E3 UBIQUITIN TRANSFERASE"/>
    <property type="match status" value="1"/>
</dbReference>
<evidence type="ECO:0000256" key="3">
    <source>
        <dbReference type="ARBA" id="ARBA00022833"/>
    </source>
</evidence>
<keyword evidence="7" id="KW-1185">Reference proteome</keyword>
<dbReference type="InterPro" id="IPR001841">
    <property type="entry name" value="Znf_RING"/>
</dbReference>
<dbReference type="GO" id="GO:0061630">
    <property type="term" value="F:ubiquitin protein ligase activity"/>
    <property type="evidence" value="ECO:0007669"/>
    <property type="project" value="InterPro"/>
</dbReference>
<dbReference type="Proteomes" id="UP001059596">
    <property type="component" value="Unassembled WGS sequence"/>
</dbReference>
<dbReference type="PANTHER" id="PTHR47094">
    <property type="entry name" value="ELFLESS, ISOFORM B"/>
    <property type="match status" value="1"/>
</dbReference>
<feature type="domain" description="RING-type" evidence="5">
    <location>
        <begin position="36"/>
        <end position="74"/>
    </location>
</feature>
<proteinExistence type="predicted"/>
<evidence type="ECO:0000259" key="5">
    <source>
        <dbReference type="PROSITE" id="PS50089"/>
    </source>
</evidence>
<keyword evidence="1" id="KW-0479">Metal-binding</keyword>
<name>A0A9P9YAZ2_9MUSC</name>
<dbReference type="GO" id="GO:0032183">
    <property type="term" value="F:SUMO binding"/>
    <property type="evidence" value="ECO:0007669"/>
    <property type="project" value="TreeGrafter"/>
</dbReference>
<evidence type="ECO:0000256" key="4">
    <source>
        <dbReference type="PROSITE-ProRule" id="PRU00175"/>
    </source>
</evidence>